<feature type="domain" description="Sugar phosphate transporter" evidence="6">
    <location>
        <begin position="30"/>
        <end position="299"/>
    </location>
</feature>
<feature type="transmembrane region" description="Helical" evidence="5">
    <location>
        <begin position="228"/>
        <end position="250"/>
    </location>
</feature>
<protein>
    <recommendedName>
        <fullName evidence="6">Sugar phosphate transporter domain-containing protein</fullName>
    </recommendedName>
</protein>
<name>A0A814RS13_9BILA</name>
<keyword evidence="3 5" id="KW-1133">Transmembrane helix</keyword>
<dbReference type="InterPro" id="IPR004853">
    <property type="entry name" value="Sugar_P_trans_dom"/>
</dbReference>
<dbReference type="GO" id="GO:0016020">
    <property type="term" value="C:membrane"/>
    <property type="evidence" value="ECO:0007669"/>
    <property type="project" value="UniProtKB-SubCell"/>
</dbReference>
<dbReference type="EMBL" id="CAJOBC010006477">
    <property type="protein sequence ID" value="CAF3900372.1"/>
    <property type="molecule type" value="Genomic_DNA"/>
</dbReference>
<evidence type="ECO:0000313" key="7">
    <source>
        <dbReference type="EMBL" id="CAF0974589.1"/>
    </source>
</evidence>
<feature type="transmembrane region" description="Helical" evidence="5">
    <location>
        <begin position="257"/>
        <end position="277"/>
    </location>
</feature>
<dbReference type="AlphaFoldDB" id="A0A814RS13"/>
<reference evidence="8" key="1">
    <citation type="submission" date="2021-02" db="EMBL/GenBank/DDBJ databases">
        <authorList>
            <person name="Nowell W R."/>
        </authorList>
    </citation>
    <scope>NUCLEOTIDE SEQUENCE</scope>
</reference>
<dbReference type="PANTHER" id="PTHR11132">
    <property type="entry name" value="SOLUTE CARRIER FAMILY 35"/>
    <property type="match status" value="1"/>
</dbReference>
<dbReference type="OrthoDB" id="5547497at2759"/>
<keyword evidence="2 5" id="KW-0812">Transmembrane</keyword>
<accession>A0A814RS13</accession>
<dbReference type="Pfam" id="PF03151">
    <property type="entry name" value="TPT"/>
    <property type="match status" value="1"/>
</dbReference>
<evidence type="ECO:0000256" key="1">
    <source>
        <dbReference type="ARBA" id="ARBA00004141"/>
    </source>
</evidence>
<evidence type="ECO:0000313" key="11">
    <source>
        <dbReference type="Proteomes" id="UP000663829"/>
    </source>
</evidence>
<feature type="transmembrane region" description="Helical" evidence="5">
    <location>
        <begin position="283"/>
        <end position="302"/>
    </location>
</feature>
<evidence type="ECO:0000313" key="10">
    <source>
        <dbReference type="EMBL" id="CAF3900372.1"/>
    </source>
</evidence>
<dbReference type="Proteomes" id="UP000663829">
    <property type="component" value="Unassembled WGS sequence"/>
</dbReference>
<keyword evidence="11" id="KW-1185">Reference proteome</keyword>
<dbReference type="InterPro" id="IPR050186">
    <property type="entry name" value="TPT_transporter"/>
</dbReference>
<dbReference type="InterPro" id="IPR037185">
    <property type="entry name" value="EmrE-like"/>
</dbReference>
<organism evidence="8 11">
    <name type="scientific">Didymodactylos carnosus</name>
    <dbReference type="NCBI Taxonomy" id="1234261"/>
    <lineage>
        <taxon>Eukaryota</taxon>
        <taxon>Metazoa</taxon>
        <taxon>Spiralia</taxon>
        <taxon>Gnathifera</taxon>
        <taxon>Rotifera</taxon>
        <taxon>Eurotatoria</taxon>
        <taxon>Bdelloidea</taxon>
        <taxon>Philodinida</taxon>
        <taxon>Philodinidae</taxon>
        <taxon>Didymodactylos</taxon>
    </lineage>
</organism>
<dbReference type="EMBL" id="CAJOBA010005507">
    <property type="protein sequence ID" value="CAF3745744.1"/>
    <property type="molecule type" value="Genomic_DNA"/>
</dbReference>
<evidence type="ECO:0000313" key="8">
    <source>
        <dbReference type="EMBL" id="CAF1136659.1"/>
    </source>
</evidence>
<dbReference type="SUPFAM" id="SSF103481">
    <property type="entry name" value="Multidrug resistance efflux transporter EmrE"/>
    <property type="match status" value="1"/>
</dbReference>
<comment type="subcellular location">
    <subcellularLocation>
        <location evidence="1">Membrane</location>
        <topology evidence="1">Multi-pass membrane protein</topology>
    </subcellularLocation>
</comment>
<feature type="transmembrane region" description="Helical" evidence="5">
    <location>
        <begin position="108"/>
        <end position="129"/>
    </location>
</feature>
<evidence type="ECO:0000313" key="9">
    <source>
        <dbReference type="EMBL" id="CAF3745744.1"/>
    </source>
</evidence>
<evidence type="ECO:0000256" key="5">
    <source>
        <dbReference type="SAM" id="Phobius"/>
    </source>
</evidence>
<feature type="transmembrane region" description="Helical" evidence="5">
    <location>
        <begin position="21"/>
        <end position="43"/>
    </location>
</feature>
<evidence type="ECO:0000259" key="6">
    <source>
        <dbReference type="Pfam" id="PF03151"/>
    </source>
</evidence>
<evidence type="ECO:0000256" key="4">
    <source>
        <dbReference type="ARBA" id="ARBA00023136"/>
    </source>
</evidence>
<evidence type="ECO:0000256" key="2">
    <source>
        <dbReference type="ARBA" id="ARBA00022692"/>
    </source>
</evidence>
<sequence length="327" mass="36681">MASTSSRQRSASSVLQEQIRVVTGCATNILASIGIIFLNKYIFKNCHIKTMTLTAIQMLFTSIGLLICLQFKTFTRKIIPIQKVLPLSVTFCAFVVFTNMSLEYNTIGTYQLFKVLTTPVVALISWYHYNTKYSQLVILSLVPVVIGVCTHSVNDIQLTIFGTIIASLGVVSASIYQVWVGEKQKEFDMSPQQLLFYQAPLSAILLVPLILISEKIPTYTTNEEQRDAIMAVLASGIVAFVVNLSVYWVIRNTSALTYNMIGHMKTISILVGGFVLFKDTLNIKQFFGIMLTLFGLFTYTFIRMRELNQLPCKSWNYITSTTTLSSV</sequence>
<proteinExistence type="predicted"/>
<dbReference type="Proteomes" id="UP000677228">
    <property type="component" value="Unassembled WGS sequence"/>
</dbReference>
<evidence type="ECO:0000256" key="3">
    <source>
        <dbReference type="ARBA" id="ARBA00022989"/>
    </source>
</evidence>
<comment type="caution">
    <text evidence="8">The sequence shown here is derived from an EMBL/GenBank/DDBJ whole genome shotgun (WGS) entry which is preliminary data.</text>
</comment>
<feature type="transmembrane region" description="Helical" evidence="5">
    <location>
        <begin position="194"/>
        <end position="213"/>
    </location>
</feature>
<dbReference type="Proteomes" id="UP000681722">
    <property type="component" value="Unassembled WGS sequence"/>
</dbReference>
<feature type="transmembrane region" description="Helical" evidence="5">
    <location>
        <begin position="136"/>
        <end position="154"/>
    </location>
</feature>
<feature type="transmembrane region" description="Helical" evidence="5">
    <location>
        <begin position="55"/>
        <end position="72"/>
    </location>
</feature>
<feature type="transmembrane region" description="Helical" evidence="5">
    <location>
        <begin position="84"/>
        <end position="102"/>
    </location>
</feature>
<feature type="transmembrane region" description="Helical" evidence="5">
    <location>
        <begin position="160"/>
        <end position="182"/>
    </location>
</feature>
<keyword evidence="4 5" id="KW-0472">Membrane</keyword>
<dbReference type="EMBL" id="CAJNOQ010006477">
    <property type="protein sequence ID" value="CAF1136659.1"/>
    <property type="molecule type" value="Genomic_DNA"/>
</dbReference>
<dbReference type="Proteomes" id="UP000682733">
    <property type="component" value="Unassembled WGS sequence"/>
</dbReference>
<gene>
    <name evidence="8" type="ORF">GPM918_LOCUS20473</name>
    <name evidence="7" type="ORF">OVA965_LOCUS13278</name>
    <name evidence="10" type="ORF">SRO942_LOCUS20470</name>
    <name evidence="9" type="ORF">TMI583_LOCUS13281</name>
</gene>
<dbReference type="EMBL" id="CAJNOK010005501">
    <property type="protein sequence ID" value="CAF0974589.1"/>
    <property type="molecule type" value="Genomic_DNA"/>
</dbReference>